<proteinExistence type="predicted"/>
<dbReference type="KEGG" id="kan:IMCC3317_30320"/>
<protein>
    <submittedName>
        <fullName evidence="1">Uncharacterized protein</fullName>
    </submittedName>
</protein>
<dbReference type="Proteomes" id="UP000464657">
    <property type="component" value="Chromosome"/>
</dbReference>
<accession>A0A7L4ZM95</accession>
<reference evidence="1 2" key="1">
    <citation type="journal article" date="2013" name="Int. J. Syst. Evol. Microbiol.">
        <title>Kordia antarctica sp. nov., isolated from Antarctic seawater.</title>
        <authorList>
            <person name="Baek K."/>
            <person name="Choi A."/>
            <person name="Kang I."/>
            <person name="Lee K."/>
            <person name="Cho J.C."/>
        </authorList>
    </citation>
    <scope>NUCLEOTIDE SEQUENCE [LARGE SCALE GENOMIC DNA]</scope>
    <source>
        <strain evidence="1 2">IMCC3317</strain>
    </source>
</reference>
<sequence length="44" mass="5239">MKNKVQKNREVKKLNFKVIKVSKVDQSKIVGGGWEDYWSYVFCM</sequence>
<evidence type="ECO:0000313" key="1">
    <source>
        <dbReference type="EMBL" id="QHI37651.1"/>
    </source>
</evidence>
<dbReference type="EMBL" id="CP019288">
    <property type="protein sequence ID" value="QHI37651.1"/>
    <property type="molecule type" value="Genomic_DNA"/>
</dbReference>
<name>A0A7L4ZM95_9FLAO</name>
<keyword evidence="2" id="KW-1185">Reference proteome</keyword>
<dbReference type="RefSeq" id="WP_262887045.1">
    <property type="nucleotide sequence ID" value="NZ_CP019288.1"/>
</dbReference>
<gene>
    <name evidence="1" type="ORF">IMCC3317_30320</name>
</gene>
<dbReference type="AlphaFoldDB" id="A0A7L4ZM95"/>
<evidence type="ECO:0000313" key="2">
    <source>
        <dbReference type="Proteomes" id="UP000464657"/>
    </source>
</evidence>
<organism evidence="1 2">
    <name type="scientific">Kordia antarctica</name>
    <dbReference type="NCBI Taxonomy" id="1218801"/>
    <lineage>
        <taxon>Bacteria</taxon>
        <taxon>Pseudomonadati</taxon>
        <taxon>Bacteroidota</taxon>
        <taxon>Flavobacteriia</taxon>
        <taxon>Flavobacteriales</taxon>
        <taxon>Flavobacteriaceae</taxon>
        <taxon>Kordia</taxon>
    </lineage>
</organism>